<dbReference type="Pfam" id="PF09785">
    <property type="entry name" value="Prp31_C"/>
    <property type="match status" value="1"/>
</dbReference>
<keyword evidence="13" id="KW-1185">Reference proteome</keyword>
<keyword evidence="8" id="KW-0687">Ribonucleoprotein</keyword>
<keyword evidence="5" id="KW-0548">Nucleotidyltransferase</keyword>
<dbReference type="EMBL" id="JAMSHJ010000002">
    <property type="protein sequence ID" value="KAI5433770.1"/>
    <property type="molecule type" value="Genomic_DNA"/>
</dbReference>
<dbReference type="GO" id="GO:0003899">
    <property type="term" value="F:DNA-directed RNA polymerase activity"/>
    <property type="evidence" value="ECO:0007669"/>
    <property type="project" value="UniProtKB-EC"/>
</dbReference>
<keyword evidence="7" id="KW-0539">Nucleus</keyword>
<evidence type="ECO:0000256" key="9">
    <source>
        <dbReference type="SAM" id="MobiDB-lite"/>
    </source>
</evidence>
<dbReference type="SUPFAM" id="SSF64484">
    <property type="entry name" value="beta and beta-prime subunits of DNA dependent RNA-polymerase"/>
    <property type="match status" value="1"/>
</dbReference>
<gene>
    <name evidence="12" type="ORF">KIW84_020872</name>
</gene>
<dbReference type="EC" id="2.7.7.6" evidence="2"/>
<keyword evidence="4" id="KW-0808">Transferase</keyword>
<accession>A0A9D4YAT9</accession>
<evidence type="ECO:0000256" key="7">
    <source>
        <dbReference type="ARBA" id="ARBA00023242"/>
    </source>
</evidence>
<organism evidence="12 13">
    <name type="scientific">Pisum sativum</name>
    <name type="common">Garden pea</name>
    <name type="synonym">Lathyrus oleraceus</name>
    <dbReference type="NCBI Taxonomy" id="3888"/>
    <lineage>
        <taxon>Eukaryota</taxon>
        <taxon>Viridiplantae</taxon>
        <taxon>Streptophyta</taxon>
        <taxon>Embryophyta</taxon>
        <taxon>Tracheophyta</taxon>
        <taxon>Spermatophyta</taxon>
        <taxon>Magnoliopsida</taxon>
        <taxon>eudicotyledons</taxon>
        <taxon>Gunneridae</taxon>
        <taxon>Pentapetalae</taxon>
        <taxon>rosids</taxon>
        <taxon>fabids</taxon>
        <taxon>Fabales</taxon>
        <taxon>Fabaceae</taxon>
        <taxon>Papilionoideae</taxon>
        <taxon>50 kb inversion clade</taxon>
        <taxon>NPAAA clade</taxon>
        <taxon>Hologalegina</taxon>
        <taxon>IRL clade</taxon>
        <taxon>Fabeae</taxon>
        <taxon>Lathyrus</taxon>
    </lineage>
</organism>
<protein>
    <recommendedName>
        <fullName evidence="2">DNA-directed RNA polymerase</fullName>
        <ecNumber evidence="2">2.7.7.6</ecNumber>
    </recommendedName>
</protein>
<dbReference type="GO" id="GO:0071011">
    <property type="term" value="C:precatalytic spliceosome"/>
    <property type="evidence" value="ECO:0007669"/>
    <property type="project" value="TreeGrafter"/>
</dbReference>
<reference evidence="12 13" key="1">
    <citation type="journal article" date="2022" name="Nat. Genet.">
        <title>Improved pea reference genome and pan-genome highlight genomic features and evolutionary characteristics.</title>
        <authorList>
            <person name="Yang T."/>
            <person name="Liu R."/>
            <person name="Luo Y."/>
            <person name="Hu S."/>
            <person name="Wang D."/>
            <person name="Wang C."/>
            <person name="Pandey M.K."/>
            <person name="Ge S."/>
            <person name="Xu Q."/>
            <person name="Li N."/>
            <person name="Li G."/>
            <person name="Huang Y."/>
            <person name="Saxena R.K."/>
            <person name="Ji Y."/>
            <person name="Li M."/>
            <person name="Yan X."/>
            <person name="He Y."/>
            <person name="Liu Y."/>
            <person name="Wang X."/>
            <person name="Xiang C."/>
            <person name="Varshney R.K."/>
            <person name="Ding H."/>
            <person name="Gao S."/>
            <person name="Zong X."/>
        </authorList>
    </citation>
    <scope>NUCLEOTIDE SEQUENCE [LARGE SCALE GENOMIC DNA]</scope>
    <source>
        <strain evidence="12 13">cv. Zhongwan 6</strain>
    </source>
</reference>
<dbReference type="GO" id="GO:0006351">
    <property type="term" value="P:DNA-templated transcription"/>
    <property type="evidence" value="ECO:0007669"/>
    <property type="project" value="InterPro"/>
</dbReference>
<dbReference type="InterPro" id="IPR007644">
    <property type="entry name" value="RNA_pol_bsu_protrusion"/>
</dbReference>
<dbReference type="GO" id="GO:0000428">
    <property type="term" value="C:DNA-directed RNA polymerase complex"/>
    <property type="evidence" value="ECO:0007669"/>
    <property type="project" value="UniProtKB-KW"/>
</dbReference>
<evidence type="ECO:0000313" key="13">
    <source>
        <dbReference type="Proteomes" id="UP001058974"/>
    </source>
</evidence>
<feature type="domain" description="Prp31 C-terminal" evidence="11">
    <location>
        <begin position="307"/>
        <end position="404"/>
    </location>
</feature>
<dbReference type="GO" id="GO:0000244">
    <property type="term" value="P:spliceosomal tri-snRNP complex assembly"/>
    <property type="evidence" value="ECO:0007669"/>
    <property type="project" value="InterPro"/>
</dbReference>
<proteinExistence type="predicted"/>
<evidence type="ECO:0000313" key="12">
    <source>
        <dbReference type="EMBL" id="KAI5433770.1"/>
    </source>
</evidence>
<evidence type="ECO:0000256" key="5">
    <source>
        <dbReference type="ARBA" id="ARBA00022695"/>
    </source>
</evidence>
<keyword evidence="6" id="KW-0804">Transcription</keyword>
<dbReference type="InterPro" id="IPR027105">
    <property type="entry name" value="Prp31"/>
</dbReference>
<evidence type="ECO:0000256" key="1">
    <source>
        <dbReference type="ARBA" id="ARBA00004123"/>
    </source>
</evidence>
<dbReference type="PANTHER" id="PTHR13904">
    <property type="entry name" value="PRE-MRNA SPLICING FACTOR PRP31"/>
    <property type="match status" value="1"/>
</dbReference>
<dbReference type="Gene3D" id="3.90.1110.10">
    <property type="entry name" value="RNA polymerase Rpb2, domain 2"/>
    <property type="match status" value="1"/>
</dbReference>
<dbReference type="GO" id="GO:0046540">
    <property type="term" value="C:U4/U6 x U5 tri-snRNP complex"/>
    <property type="evidence" value="ECO:0007669"/>
    <property type="project" value="InterPro"/>
</dbReference>
<dbReference type="GO" id="GO:0005687">
    <property type="term" value="C:U4 snRNP"/>
    <property type="evidence" value="ECO:0007669"/>
    <property type="project" value="TreeGrafter"/>
</dbReference>
<feature type="compositionally biased region" description="Polar residues" evidence="9">
    <location>
        <begin position="412"/>
        <end position="426"/>
    </location>
</feature>
<dbReference type="InterPro" id="IPR037034">
    <property type="entry name" value="RNA_pol_Rpb2_2_sf"/>
</dbReference>
<evidence type="ECO:0000256" key="4">
    <source>
        <dbReference type="ARBA" id="ARBA00022679"/>
    </source>
</evidence>
<dbReference type="Proteomes" id="UP001058974">
    <property type="component" value="Chromosome 2"/>
</dbReference>
<comment type="caution">
    <text evidence="12">The sequence shown here is derived from an EMBL/GenBank/DDBJ whole genome shotgun (WGS) entry which is preliminary data.</text>
</comment>
<evidence type="ECO:0000256" key="2">
    <source>
        <dbReference type="ARBA" id="ARBA00012418"/>
    </source>
</evidence>
<dbReference type="PANTHER" id="PTHR13904:SF0">
    <property type="entry name" value="U4_U6 SMALL NUCLEAR RIBONUCLEOPROTEIN PRP31"/>
    <property type="match status" value="1"/>
</dbReference>
<evidence type="ECO:0000256" key="3">
    <source>
        <dbReference type="ARBA" id="ARBA00022478"/>
    </source>
</evidence>
<dbReference type="Gene3D" id="3.90.1100.10">
    <property type="match status" value="1"/>
</dbReference>
<feature type="region of interest" description="Disordered" evidence="9">
    <location>
        <begin position="407"/>
        <end position="426"/>
    </location>
</feature>
<dbReference type="Pfam" id="PF04563">
    <property type="entry name" value="RNA_pol_Rpb2_1"/>
    <property type="match status" value="1"/>
</dbReference>
<evidence type="ECO:0000256" key="6">
    <source>
        <dbReference type="ARBA" id="ARBA00023163"/>
    </source>
</evidence>
<keyword evidence="3" id="KW-0240">DNA-directed RNA polymerase</keyword>
<dbReference type="Gramene" id="Psat02G0087200-T1">
    <property type="protein sequence ID" value="KAI5433770.1"/>
    <property type="gene ID" value="KIW84_020872"/>
</dbReference>
<evidence type="ECO:0000256" key="8">
    <source>
        <dbReference type="ARBA" id="ARBA00023274"/>
    </source>
</evidence>
<dbReference type="InterPro" id="IPR019175">
    <property type="entry name" value="Prp31_C"/>
</dbReference>
<evidence type="ECO:0000259" key="10">
    <source>
        <dbReference type="Pfam" id="PF04563"/>
    </source>
</evidence>
<dbReference type="AlphaFoldDB" id="A0A9D4YAT9"/>
<evidence type="ECO:0000259" key="11">
    <source>
        <dbReference type="Pfam" id="PF09785"/>
    </source>
</evidence>
<name>A0A9D4YAT9_PEA</name>
<feature type="domain" description="RNA polymerase beta subunit protrusion" evidence="10">
    <location>
        <begin position="133"/>
        <end position="280"/>
    </location>
</feature>
<comment type="subcellular location">
    <subcellularLocation>
        <location evidence="1">Nucleus</location>
    </subcellularLocation>
</comment>
<dbReference type="GO" id="GO:0003677">
    <property type="term" value="F:DNA binding"/>
    <property type="evidence" value="ECO:0007669"/>
    <property type="project" value="InterPro"/>
</dbReference>
<sequence length="426" mass="47681">MFREATTVVTVCGTVAVLFRKIARKRIRIEVHWLPFVMESKGEMSENTAVTGYPTSSNWLLTEKQQHLFFEIIDPEASDTAVPALTVAQNDVVNNGRPVRQRALPHRLRDYERFQDNKVNNDGDFVHFALMAESEPAKLTYSGRFSANVCLQYEGDAAIVQDSFSFGQFPIMLKFKRCNLRGASPRKLVSLKEEASEMGGYFIVNGLERYIRPIIMPKRNYPMSTVRSSFSEKREGYADKAVVIRCVRADQTSLTVKLYYLRNGSARLGFWIQGREYMLPVGIFLKALIDTTDREIYVNLTSCYNEKYEKEKEKYAITDMRKLANRMQFGIPEESSLGDGLGEGYGMLGQAGSGKLRVSVGQSKLAAKVAKKFKEKDYGSSGATSGLTSSLAFTPVNGIELTNPQAHAHQLGSGTQSTYFSETGTI</sequence>